<evidence type="ECO:0000313" key="3">
    <source>
        <dbReference type="Proteomes" id="UP000606730"/>
    </source>
</evidence>
<evidence type="ECO:0008006" key="4">
    <source>
        <dbReference type="Google" id="ProtNLM"/>
    </source>
</evidence>
<dbReference type="Proteomes" id="UP000606730">
    <property type="component" value="Unassembled WGS sequence"/>
</dbReference>
<sequence>MRLPLLLCCLATPALGWQASSDGAICHLSHQMPDGTVHLTYAPVNEEFSITLTRSEPWEADDVFAIKFDETRPIFITTDRHQLTPDKTGLTVTDRGFGNVLDGLQYNEWAIAATGQSVMIIPLTHAANAVQSFRECSDAQTI</sequence>
<dbReference type="RefSeq" id="WP_095595443.1">
    <property type="nucleotide sequence ID" value="NZ_BMKN01000003.1"/>
</dbReference>
<evidence type="ECO:0000256" key="1">
    <source>
        <dbReference type="SAM" id="SignalP"/>
    </source>
</evidence>
<keyword evidence="3" id="KW-1185">Reference proteome</keyword>
<reference evidence="2" key="2">
    <citation type="submission" date="2020-09" db="EMBL/GenBank/DDBJ databases">
        <authorList>
            <person name="Sun Q."/>
            <person name="Zhou Y."/>
        </authorList>
    </citation>
    <scope>NUCLEOTIDE SEQUENCE</scope>
    <source>
        <strain evidence="2">CGMCC 1.16012</strain>
    </source>
</reference>
<protein>
    <recommendedName>
        <fullName evidence="4">Excinuclease ABC subunit B</fullName>
    </recommendedName>
</protein>
<dbReference type="EMBL" id="BMKN01000003">
    <property type="protein sequence ID" value="GGE60994.1"/>
    <property type="molecule type" value="Genomic_DNA"/>
</dbReference>
<keyword evidence="1" id="KW-0732">Signal</keyword>
<accession>A0A917AM84</accession>
<feature type="signal peptide" evidence="1">
    <location>
        <begin position="1"/>
        <end position="19"/>
    </location>
</feature>
<name>A0A917AM84_9RHOB</name>
<reference evidence="2" key="1">
    <citation type="journal article" date="2014" name="Int. J. Syst. Evol. Microbiol.">
        <title>Complete genome sequence of Corynebacterium casei LMG S-19264T (=DSM 44701T), isolated from a smear-ripened cheese.</title>
        <authorList>
            <consortium name="US DOE Joint Genome Institute (JGI-PGF)"/>
            <person name="Walter F."/>
            <person name="Albersmeier A."/>
            <person name="Kalinowski J."/>
            <person name="Ruckert C."/>
        </authorList>
    </citation>
    <scope>NUCLEOTIDE SEQUENCE</scope>
    <source>
        <strain evidence="2">CGMCC 1.16012</strain>
    </source>
</reference>
<gene>
    <name evidence="2" type="ORF">GCM10011517_30680</name>
</gene>
<dbReference type="OrthoDB" id="7679320at2"/>
<organism evidence="2 3">
    <name type="scientific">Actibacterium pelagium</name>
    <dbReference type="NCBI Taxonomy" id="2029103"/>
    <lineage>
        <taxon>Bacteria</taxon>
        <taxon>Pseudomonadati</taxon>
        <taxon>Pseudomonadota</taxon>
        <taxon>Alphaproteobacteria</taxon>
        <taxon>Rhodobacterales</taxon>
        <taxon>Roseobacteraceae</taxon>
        <taxon>Actibacterium</taxon>
    </lineage>
</organism>
<comment type="caution">
    <text evidence="2">The sequence shown here is derived from an EMBL/GenBank/DDBJ whole genome shotgun (WGS) entry which is preliminary data.</text>
</comment>
<evidence type="ECO:0000313" key="2">
    <source>
        <dbReference type="EMBL" id="GGE60994.1"/>
    </source>
</evidence>
<proteinExistence type="predicted"/>
<dbReference type="AlphaFoldDB" id="A0A917AM84"/>
<feature type="chain" id="PRO_5037320599" description="Excinuclease ABC subunit B" evidence="1">
    <location>
        <begin position="20"/>
        <end position="142"/>
    </location>
</feature>